<reference evidence="9 10" key="2">
    <citation type="journal article" date="2016" name="Environ. Microbiol. Rep.">
        <title>Metagenomic evidence for the presence of phototrophic Gemmatimonadetes bacteria in diverse environments.</title>
        <authorList>
            <person name="Zeng Y."/>
            <person name="Baumbach J."/>
            <person name="Barbosa E.G."/>
            <person name="Azevedo V."/>
            <person name="Zhang C."/>
            <person name="Koblizek M."/>
        </authorList>
    </citation>
    <scope>NUCLEOTIDE SEQUENCE [LARGE SCALE GENOMIC DNA]</scope>
    <source>
        <strain evidence="9 10">AP64</strain>
    </source>
</reference>
<dbReference type="GO" id="GO:1990281">
    <property type="term" value="C:efflux pump complex"/>
    <property type="evidence" value="ECO:0007669"/>
    <property type="project" value="TreeGrafter"/>
</dbReference>
<dbReference type="GO" id="GO:0015288">
    <property type="term" value="F:porin activity"/>
    <property type="evidence" value="ECO:0007669"/>
    <property type="project" value="TreeGrafter"/>
</dbReference>
<dbReference type="Gene3D" id="1.20.1600.10">
    <property type="entry name" value="Outer membrane efflux proteins (OEP)"/>
    <property type="match status" value="1"/>
</dbReference>
<dbReference type="InterPro" id="IPR051906">
    <property type="entry name" value="TolC-like"/>
</dbReference>
<accession>A0A143BLH5</accession>
<keyword evidence="10" id="KW-1185">Reference proteome</keyword>
<protein>
    <recommendedName>
        <fullName evidence="11">Transporter</fullName>
    </recommendedName>
</protein>
<dbReference type="GO" id="GO:0009279">
    <property type="term" value="C:cell outer membrane"/>
    <property type="evidence" value="ECO:0007669"/>
    <property type="project" value="UniProtKB-SubCell"/>
</dbReference>
<dbReference type="KEGG" id="gph:GEMMAAP_15790"/>
<evidence type="ECO:0000256" key="5">
    <source>
        <dbReference type="ARBA" id="ARBA00022692"/>
    </source>
</evidence>
<evidence type="ECO:0000256" key="3">
    <source>
        <dbReference type="ARBA" id="ARBA00022448"/>
    </source>
</evidence>
<gene>
    <name evidence="9" type="ORF">GEMMAAP_15790</name>
</gene>
<keyword evidence="6" id="KW-0472">Membrane</keyword>
<organism evidence="9 10">
    <name type="scientific">Gemmatimonas phototrophica</name>
    <dbReference type="NCBI Taxonomy" id="1379270"/>
    <lineage>
        <taxon>Bacteria</taxon>
        <taxon>Pseudomonadati</taxon>
        <taxon>Gemmatimonadota</taxon>
        <taxon>Gemmatimonadia</taxon>
        <taxon>Gemmatimonadales</taxon>
        <taxon>Gemmatimonadaceae</taxon>
        <taxon>Gemmatimonas</taxon>
    </lineage>
</organism>
<feature type="chain" id="PRO_5007506968" description="Transporter" evidence="8">
    <location>
        <begin position="42"/>
        <end position="531"/>
    </location>
</feature>
<dbReference type="STRING" id="1379270.GEMMAAP_15790"/>
<dbReference type="AlphaFoldDB" id="A0A143BLH5"/>
<comment type="subcellular location">
    <subcellularLocation>
        <location evidence="1">Cell outer membrane</location>
    </subcellularLocation>
</comment>
<evidence type="ECO:0000256" key="2">
    <source>
        <dbReference type="ARBA" id="ARBA00007613"/>
    </source>
</evidence>
<dbReference type="Pfam" id="PF02321">
    <property type="entry name" value="OEP"/>
    <property type="match status" value="2"/>
</dbReference>
<evidence type="ECO:0000256" key="8">
    <source>
        <dbReference type="SAM" id="SignalP"/>
    </source>
</evidence>
<dbReference type="OrthoDB" id="6395775at2"/>
<evidence type="ECO:0000256" key="6">
    <source>
        <dbReference type="ARBA" id="ARBA00023136"/>
    </source>
</evidence>
<keyword evidence="7" id="KW-0998">Cell outer membrane</keyword>
<dbReference type="PANTHER" id="PTHR30026:SF20">
    <property type="entry name" value="OUTER MEMBRANE PROTEIN TOLC"/>
    <property type="match status" value="1"/>
</dbReference>
<keyword evidence="5" id="KW-0812">Transmembrane</keyword>
<evidence type="ECO:0000256" key="7">
    <source>
        <dbReference type="ARBA" id="ARBA00023237"/>
    </source>
</evidence>
<evidence type="ECO:0008006" key="11">
    <source>
        <dbReference type="Google" id="ProtNLM"/>
    </source>
</evidence>
<dbReference type="Proteomes" id="UP000076404">
    <property type="component" value="Chromosome"/>
</dbReference>
<name>A0A143BLH5_9BACT</name>
<evidence type="ECO:0000256" key="4">
    <source>
        <dbReference type="ARBA" id="ARBA00022452"/>
    </source>
</evidence>
<evidence type="ECO:0000313" key="9">
    <source>
        <dbReference type="EMBL" id="AMW05858.1"/>
    </source>
</evidence>
<comment type="similarity">
    <text evidence="2">Belongs to the outer membrane factor (OMF) (TC 1.B.17) family.</text>
</comment>
<proteinExistence type="inferred from homology"/>
<evidence type="ECO:0000313" key="10">
    <source>
        <dbReference type="Proteomes" id="UP000076404"/>
    </source>
</evidence>
<dbReference type="EMBL" id="CP011454">
    <property type="protein sequence ID" value="AMW05858.1"/>
    <property type="molecule type" value="Genomic_DNA"/>
</dbReference>
<keyword evidence="3" id="KW-0813">Transport</keyword>
<reference evidence="9 10" key="1">
    <citation type="journal article" date="2014" name="Proc. Natl. Acad. Sci. U.S.A.">
        <title>Functional type 2 photosynthetic reaction centers found in the rare bacterial phylum Gemmatimonadetes.</title>
        <authorList>
            <person name="Zeng Y."/>
            <person name="Feng F."/>
            <person name="Medova H."/>
            <person name="Dean J."/>
            <person name="Koblizek M."/>
        </authorList>
    </citation>
    <scope>NUCLEOTIDE SEQUENCE [LARGE SCALE GENOMIC DNA]</scope>
    <source>
        <strain evidence="9 10">AP64</strain>
    </source>
</reference>
<dbReference type="SUPFAM" id="SSF56954">
    <property type="entry name" value="Outer membrane efflux proteins (OEP)"/>
    <property type="match status" value="1"/>
</dbReference>
<feature type="signal peptide" evidence="8">
    <location>
        <begin position="1"/>
        <end position="41"/>
    </location>
</feature>
<dbReference type="InterPro" id="IPR003423">
    <property type="entry name" value="OMP_efflux"/>
</dbReference>
<keyword evidence="8" id="KW-0732">Signal</keyword>
<dbReference type="PANTHER" id="PTHR30026">
    <property type="entry name" value="OUTER MEMBRANE PROTEIN TOLC"/>
    <property type="match status" value="1"/>
</dbReference>
<evidence type="ECO:0000256" key="1">
    <source>
        <dbReference type="ARBA" id="ARBA00004442"/>
    </source>
</evidence>
<dbReference type="RefSeq" id="WP_026848423.1">
    <property type="nucleotide sequence ID" value="NZ_CP011454.1"/>
</dbReference>
<dbReference type="GO" id="GO:0015562">
    <property type="term" value="F:efflux transmembrane transporter activity"/>
    <property type="evidence" value="ECO:0007669"/>
    <property type="project" value="InterPro"/>
</dbReference>
<sequence>MIASSRARTPRSALSSLIRAAALPAACTLWLALPAALSAQSAPSAAPRALSLSDALALAKGTSENVALARAGEQRARGQVGQRRSALLPQVSTSLNWQKQLQNQFAAISERSGSGNSGANTGGGSDTTSLADNPITRIFASQYNLNFGLTASQPLYTGGRIMSDLRAAKTARESAEIGITSAEAQVQLDVTQAYYDALLTERLSTIADSAFVQAERTLRQVQLTRNVGSTSEFELIRARVTRDNQRPQLLQARTNRETALLRLRQLLDLPATQLLMLTDSIAETPAPAALPSAPITSVTVDVAQVLALDPRVQSNVASVVAATDTTARARAAVRQALKSVEVAQLQLKSTKSQRLPQLSVSTNYQRLAYPVNALPRSLGDFFPNWTVGIGLSYPLFTGGRIRSEIVAAEAGVIEARQRLKLAEEGATLDARLGALQLTEAETNWQASIGTAEQAQRAYEIAEVRFREGISTQLELSETRVQLQQALANRARAARDLQVARKRLELLPYLPLSQAGSASAAPSASTNSGISR</sequence>
<dbReference type="eggNOG" id="COG1538">
    <property type="taxonomic scope" value="Bacteria"/>
</dbReference>
<keyword evidence="4" id="KW-1134">Transmembrane beta strand</keyword>